<dbReference type="InterPro" id="IPR036554">
    <property type="entry name" value="GHMP_kinase_C_sf"/>
</dbReference>
<accession>A0A195DJQ6</accession>
<evidence type="ECO:0008006" key="3">
    <source>
        <dbReference type="Google" id="ProtNLM"/>
    </source>
</evidence>
<evidence type="ECO:0000313" key="1">
    <source>
        <dbReference type="EMBL" id="KYN13052.1"/>
    </source>
</evidence>
<sequence>VSTTLAFTSLLVSAVQTDFIQINFSSIMLHVKISLEIYLVYFYYLSCYSHPCVNQGLLCAMGMSHPNLDIICIIERDFSLGGKITNNGGDGYAFILLLPNSTNEFIQELIKTFESHNFLAKIVTLNCNGLRIE</sequence>
<evidence type="ECO:0000313" key="2">
    <source>
        <dbReference type="Proteomes" id="UP000078492"/>
    </source>
</evidence>
<dbReference type="Gene3D" id="3.30.70.890">
    <property type="entry name" value="GHMP kinase, C-terminal domain"/>
    <property type="match status" value="1"/>
</dbReference>
<reference evidence="1 2" key="1">
    <citation type="submission" date="2015-09" db="EMBL/GenBank/DDBJ databases">
        <title>Trachymyrmex cornetzi WGS genome.</title>
        <authorList>
            <person name="Nygaard S."/>
            <person name="Hu H."/>
            <person name="Boomsma J."/>
            <person name="Zhang G."/>
        </authorList>
    </citation>
    <scope>NUCLEOTIDE SEQUENCE [LARGE SCALE GENOMIC DNA]</scope>
    <source>
        <strain evidence="1">Tcor2-1</strain>
        <tissue evidence="1">Whole body</tissue>
    </source>
</reference>
<dbReference type="STRING" id="471704.A0A195DJQ6"/>
<protein>
    <recommendedName>
        <fullName evidence="3">Mevalonate kinase</fullName>
    </recommendedName>
</protein>
<proteinExistence type="predicted"/>
<keyword evidence="2" id="KW-1185">Reference proteome</keyword>
<gene>
    <name evidence="1" type="ORF">ALC57_14734</name>
</gene>
<organism evidence="1 2">
    <name type="scientific">Trachymyrmex cornetzi</name>
    <dbReference type="NCBI Taxonomy" id="471704"/>
    <lineage>
        <taxon>Eukaryota</taxon>
        <taxon>Metazoa</taxon>
        <taxon>Ecdysozoa</taxon>
        <taxon>Arthropoda</taxon>
        <taxon>Hexapoda</taxon>
        <taxon>Insecta</taxon>
        <taxon>Pterygota</taxon>
        <taxon>Neoptera</taxon>
        <taxon>Endopterygota</taxon>
        <taxon>Hymenoptera</taxon>
        <taxon>Apocrita</taxon>
        <taxon>Aculeata</taxon>
        <taxon>Formicoidea</taxon>
        <taxon>Formicidae</taxon>
        <taxon>Myrmicinae</taxon>
        <taxon>Trachymyrmex</taxon>
    </lineage>
</organism>
<feature type="non-terminal residue" evidence="1">
    <location>
        <position position="1"/>
    </location>
</feature>
<dbReference type="Proteomes" id="UP000078492">
    <property type="component" value="Unassembled WGS sequence"/>
</dbReference>
<name>A0A195DJQ6_9HYME</name>
<dbReference type="SUPFAM" id="SSF55060">
    <property type="entry name" value="GHMP Kinase, C-terminal domain"/>
    <property type="match status" value="1"/>
</dbReference>
<dbReference type="EMBL" id="KQ980794">
    <property type="protein sequence ID" value="KYN13052.1"/>
    <property type="molecule type" value="Genomic_DNA"/>
</dbReference>
<dbReference type="AlphaFoldDB" id="A0A195DJQ6"/>